<dbReference type="EC" id="1.1.1.169" evidence="3 9"/>
<dbReference type="PANTHER" id="PTHR21708">
    <property type="entry name" value="PROBABLE 2-DEHYDROPANTOATE 2-REDUCTASE"/>
    <property type="match status" value="1"/>
</dbReference>
<dbReference type="EMBL" id="BAABCW010000005">
    <property type="protein sequence ID" value="GAA4115917.1"/>
    <property type="molecule type" value="Genomic_DNA"/>
</dbReference>
<comment type="caution">
    <text evidence="12">The sequence shown here is derived from an EMBL/GenBank/DDBJ whole genome shotgun (WGS) entry which is preliminary data.</text>
</comment>
<evidence type="ECO:0000256" key="5">
    <source>
        <dbReference type="ARBA" id="ARBA00022857"/>
    </source>
</evidence>
<evidence type="ECO:0000256" key="7">
    <source>
        <dbReference type="ARBA" id="ARBA00032024"/>
    </source>
</evidence>
<dbReference type="InterPro" id="IPR013752">
    <property type="entry name" value="KPA_reductase"/>
</dbReference>
<dbReference type="InterPro" id="IPR003710">
    <property type="entry name" value="ApbA"/>
</dbReference>
<feature type="domain" description="Ketopantoate reductase N-terminal" evidence="10">
    <location>
        <begin position="3"/>
        <end position="151"/>
    </location>
</feature>
<dbReference type="InterPro" id="IPR013332">
    <property type="entry name" value="KPR_N"/>
</dbReference>
<evidence type="ECO:0000313" key="12">
    <source>
        <dbReference type="EMBL" id="GAA4115917.1"/>
    </source>
</evidence>
<keyword evidence="13" id="KW-1185">Reference proteome</keyword>
<evidence type="ECO:0000259" key="11">
    <source>
        <dbReference type="Pfam" id="PF08546"/>
    </source>
</evidence>
<dbReference type="InterPro" id="IPR008927">
    <property type="entry name" value="6-PGluconate_DH-like_C_sf"/>
</dbReference>
<comment type="similarity">
    <text evidence="2 9">Belongs to the ketopantoate reductase family.</text>
</comment>
<dbReference type="SUPFAM" id="SSF51735">
    <property type="entry name" value="NAD(P)-binding Rossmann-fold domains"/>
    <property type="match status" value="1"/>
</dbReference>
<dbReference type="InterPro" id="IPR013328">
    <property type="entry name" value="6PGD_dom2"/>
</dbReference>
<dbReference type="Proteomes" id="UP001500459">
    <property type="component" value="Unassembled WGS sequence"/>
</dbReference>
<evidence type="ECO:0000256" key="2">
    <source>
        <dbReference type="ARBA" id="ARBA00007870"/>
    </source>
</evidence>
<evidence type="ECO:0000256" key="3">
    <source>
        <dbReference type="ARBA" id="ARBA00013014"/>
    </source>
</evidence>
<protein>
    <recommendedName>
        <fullName evidence="4 9">2-dehydropantoate 2-reductase</fullName>
        <ecNumber evidence="3 9">1.1.1.169</ecNumber>
    </recommendedName>
    <alternativeName>
        <fullName evidence="7 9">Ketopantoate reductase</fullName>
    </alternativeName>
</protein>
<dbReference type="SUPFAM" id="SSF48179">
    <property type="entry name" value="6-phosphogluconate dehydrogenase C-terminal domain-like"/>
    <property type="match status" value="1"/>
</dbReference>
<dbReference type="InterPro" id="IPR051402">
    <property type="entry name" value="KPR-Related"/>
</dbReference>
<dbReference type="Pfam" id="PF08546">
    <property type="entry name" value="ApbA_C"/>
    <property type="match status" value="1"/>
</dbReference>
<reference evidence="13" key="1">
    <citation type="journal article" date="2019" name="Int. J. Syst. Evol. Microbiol.">
        <title>The Global Catalogue of Microorganisms (GCM) 10K type strain sequencing project: providing services to taxonomists for standard genome sequencing and annotation.</title>
        <authorList>
            <consortium name="The Broad Institute Genomics Platform"/>
            <consortium name="The Broad Institute Genome Sequencing Center for Infectious Disease"/>
            <person name="Wu L."/>
            <person name="Ma J."/>
        </authorList>
    </citation>
    <scope>NUCLEOTIDE SEQUENCE [LARGE SCALE GENOMIC DNA]</scope>
    <source>
        <strain evidence="13">JCM 17106</strain>
    </source>
</reference>
<comment type="pathway">
    <text evidence="1 9">Cofactor biosynthesis; (R)-pantothenate biosynthesis; (R)-pantoate from 3-methyl-2-oxobutanoate: step 2/2.</text>
</comment>
<evidence type="ECO:0000256" key="6">
    <source>
        <dbReference type="ARBA" id="ARBA00023002"/>
    </source>
</evidence>
<evidence type="ECO:0000256" key="8">
    <source>
        <dbReference type="ARBA" id="ARBA00048793"/>
    </source>
</evidence>
<comment type="catalytic activity">
    <reaction evidence="8 9">
        <text>(R)-pantoate + NADP(+) = 2-dehydropantoate + NADPH + H(+)</text>
        <dbReference type="Rhea" id="RHEA:16233"/>
        <dbReference type="ChEBI" id="CHEBI:11561"/>
        <dbReference type="ChEBI" id="CHEBI:15378"/>
        <dbReference type="ChEBI" id="CHEBI:15980"/>
        <dbReference type="ChEBI" id="CHEBI:57783"/>
        <dbReference type="ChEBI" id="CHEBI:58349"/>
        <dbReference type="EC" id="1.1.1.169"/>
    </reaction>
</comment>
<keyword evidence="5 9" id="KW-0521">NADP</keyword>
<keyword evidence="6 9" id="KW-0560">Oxidoreductase</keyword>
<dbReference type="Gene3D" id="3.40.50.720">
    <property type="entry name" value="NAD(P)-binding Rossmann-like Domain"/>
    <property type="match status" value="1"/>
</dbReference>
<evidence type="ECO:0000259" key="10">
    <source>
        <dbReference type="Pfam" id="PF02558"/>
    </source>
</evidence>
<keyword evidence="9" id="KW-0566">Pantothenate biosynthesis</keyword>
<dbReference type="Pfam" id="PF02558">
    <property type="entry name" value="ApbA"/>
    <property type="match status" value="1"/>
</dbReference>
<dbReference type="NCBIfam" id="TIGR00745">
    <property type="entry name" value="apbA_panE"/>
    <property type="match status" value="1"/>
</dbReference>
<dbReference type="PANTHER" id="PTHR21708:SF26">
    <property type="entry name" value="2-DEHYDROPANTOATE 2-REDUCTASE"/>
    <property type="match status" value="1"/>
</dbReference>
<accession>A0ABP7XHS0</accession>
<feature type="domain" description="Ketopantoate reductase C-terminal" evidence="11">
    <location>
        <begin position="182"/>
        <end position="305"/>
    </location>
</feature>
<proteinExistence type="inferred from homology"/>
<comment type="function">
    <text evidence="9">Catalyzes the NADPH-dependent reduction of ketopantoate into pantoic acid.</text>
</comment>
<evidence type="ECO:0000256" key="9">
    <source>
        <dbReference type="RuleBase" id="RU362068"/>
    </source>
</evidence>
<organism evidence="12 13">
    <name type="scientific">Aquimarina addita</name>
    <dbReference type="NCBI Taxonomy" id="870485"/>
    <lineage>
        <taxon>Bacteria</taxon>
        <taxon>Pseudomonadati</taxon>
        <taxon>Bacteroidota</taxon>
        <taxon>Flavobacteriia</taxon>
        <taxon>Flavobacteriales</taxon>
        <taxon>Flavobacteriaceae</taxon>
        <taxon>Aquimarina</taxon>
    </lineage>
</organism>
<dbReference type="InterPro" id="IPR036291">
    <property type="entry name" value="NAD(P)-bd_dom_sf"/>
</dbReference>
<dbReference type="Gene3D" id="1.10.1040.10">
    <property type="entry name" value="N-(1-d-carboxylethyl)-l-norvaline Dehydrogenase, domain 2"/>
    <property type="match status" value="1"/>
</dbReference>
<evidence type="ECO:0000313" key="13">
    <source>
        <dbReference type="Proteomes" id="UP001500459"/>
    </source>
</evidence>
<gene>
    <name evidence="12" type="ORF">GCM10022393_16310</name>
</gene>
<dbReference type="RefSeq" id="WP_344926327.1">
    <property type="nucleotide sequence ID" value="NZ_BAABCW010000005.1"/>
</dbReference>
<name>A0ABP7XHS0_9FLAO</name>
<evidence type="ECO:0000256" key="4">
    <source>
        <dbReference type="ARBA" id="ARBA00019465"/>
    </source>
</evidence>
<sequence>MHIVIIGVGGVGGYFGGKMADSGQKVTLVARGKHLNAIQNHGLKVKSISGNFITHPFLATDDIRKVDKADLVLICTKSWQVKEVATLIRPILKEHSVVIPLQNGANNAEKICSVLDKKHVLGGLCKIYSKIEAPGIISHFGHPPEVIFGALDMHCSQDVVERIKKVKEIFDEAGFKGTISKNITVDIWNKFMFIAVVSGLGGLTRATIGEMCKNEELYTMMEQSAHEIYKIGMARVVALEEDTVAKVMQFIRNQPYVSTASTQRDLMEGQPSELDNFNGFIVREGKRLNVPTPVHAFIYACLQPMEAKARKK</sequence>
<evidence type="ECO:0000256" key="1">
    <source>
        <dbReference type="ARBA" id="ARBA00004994"/>
    </source>
</evidence>